<dbReference type="Pfam" id="PF14343">
    <property type="entry name" value="PrcB_C"/>
    <property type="match status" value="1"/>
</dbReference>
<dbReference type="InterPro" id="IPR025748">
    <property type="entry name" value="PrcB_C_dom"/>
</dbReference>
<feature type="domain" description="PrcB C-terminal" evidence="2">
    <location>
        <begin position="86"/>
        <end position="141"/>
    </location>
</feature>
<sequence length="158" mass="16546">MNVKPLIRSSLIAAGVLSAGCAVSQTETDAGAPLARQVAQSAHCGMTAPGYLHIGTLEDLARLEALPARTLSLQSLRDIDYQREHIVLASIGQKPTGGFGVTLESSEIADGTLQLTIRVTEPAPGTMVTQALTTPCAVIAVAAEGWNDIQITRAENNR</sequence>
<dbReference type="AlphaFoldDB" id="A0A2G1VK95"/>
<evidence type="ECO:0000313" key="3">
    <source>
        <dbReference type="EMBL" id="PHQ26909.1"/>
    </source>
</evidence>
<evidence type="ECO:0000256" key="1">
    <source>
        <dbReference type="SAM" id="SignalP"/>
    </source>
</evidence>
<comment type="caution">
    <text evidence="3">The sequence shown here is derived from an EMBL/GenBank/DDBJ whole genome shotgun (WGS) entry which is preliminary data.</text>
</comment>
<dbReference type="Proteomes" id="UP000229044">
    <property type="component" value="Unassembled WGS sequence"/>
</dbReference>
<dbReference type="RefSeq" id="WP_099616983.1">
    <property type="nucleotide sequence ID" value="NZ_KZ319339.1"/>
</dbReference>
<dbReference type="EMBL" id="NTFI01000001">
    <property type="protein sequence ID" value="PHQ26909.1"/>
    <property type="molecule type" value="Genomic_DNA"/>
</dbReference>
<name>A0A2G1VK95_9GAMM</name>
<dbReference type="OrthoDB" id="7063364at2"/>
<proteinExistence type="predicted"/>
<reference evidence="3 4" key="1">
    <citation type="submission" date="2017-09" db="EMBL/GenBank/DDBJ databases">
        <title>The draft genome sequences of Marinobacter guineae M3B.</title>
        <authorList>
            <person name="Cao J."/>
        </authorList>
    </citation>
    <scope>NUCLEOTIDE SEQUENCE [LARGE SCALE GENOMIC DNA]</scope>
    <source>
        <strain evidence="3 4">M3B</strain>
    </source>
</reference>
<gene>
    <name evidence="3" type="ORF">CLH62_04810</name>
</gene>
<organism evidence="3 4">
    <name type="scientific">Marinobacter guineae</name>
    <dbReference type="NCBI Taxonomy" id="432303"/>
    <lineage>
        <taxon>Bacteria</taxon>
        <taxon>Pseudomonadati</taxon>
        <taxon>Pseudomonadota</taxon>
        <taxon>Gammaproteobacteria</taxon>
        <taxon>Pseudomonadales</taxon>
        <taxon>Marinobacteraceae</taxon>
        <taxon>Marinobacter</taxon>
    </lineage>
</organism>
<accession>A0A2G1VK95</accession>
<dbReference type="PROSITE" id="PS51257">
    <property type="entry name" value="PROKAR_LIPOPROTEIN"/>
    <property type="match status" value="1"/>
</dbReference>
<keyword evidence="1" id="KW-0732">Signal</keyword>
<evidence type="ECO:0000313" key="4">
    <source>
        <dbReference type="Proteomes" id="UP000229044"/>
    </source>
</evidence>
<evidence type="ECO:0000259" key="2">
    <source>
        <dbReference type="Pfam" id="PF14343"/>
    </source>
</evidence>
<protein>
    <recommendedName>
        <fullName evidence="2">PrcB C-terminal domain-containing protein</fullName>
    </recommendedName>
</protein>
<keyword evidence="4" id="KW-1185">Reference proteome</keyword>
<feature type="signal peptide" evidence="1">
    <location>
        <begin position="1"/>
        <end position="24"/>
    </location>
</feature>
<feature type="chain" id="PRO_5013693008" description="PrcB C-terminal domain-containing protein" evidence="1">
    <location>
        <begin position="25"/>
        <end position="158"/>
    </location>
</feature>